<protein>
    <submittedName>
        <fullName evidence="1">Uncharacterized protein</fullName>
    </submittedName>
</protein>
<evidence type="ECO:0000313" key="1">
    <source>
        <dbReference type="EMBL" id="QLL33200.1"/>
    </source>
</evidence>
<dbReference type="Pfam" id="PF17119">
    <property type="entry name" value="MMU163"/>
    <property type="match status" value="1"/>
</dbReference>
<gene>
    <name evidence="1" type="ORF">HG536_0E01110</name>
</gene>
<dbReference type="AlphaFoldDB" id="A0A7G3ZI64"/>
<keyword evidence="2" id="KW-1185">Reference proteome</keyword>
<name>A0A7G3ZI64_9SACH</name>
<sequence>MVAILQSDGPLNTFLVYTKKYLSSTHGWKEARSVDGRRTSNMSFRASAALSNCWQGSVRCYSARHSNLGQITEYLLKEGVPNLLQTSFEDRYLDEQIRLRFLPTTHPYFPVLQGKTKYKASLNAIRVISNKLILSKDCKLHVNSVTTLLRDNKTHRYNCVTGNDKLVVKWQSCTPQETFQHRGTQGKVSSVPQNLLAETAPPVVKYILHPTGKPLSKEMISNEEPLVAESDLINRVVKGIFVFEFNEDNSKISVHTFEDVEMIDFKKIETGALAC</sequence>
<dbReference type="InterPro" id="IPR031342">
    <property type="entry name" value="Mug163-like"/>
</dbReference>
<dbReference type="GeneID" id="59326396"/>
<proteinExistence type="predicted"/>
<dbReference type="OrthoDB" id="5329385at2759"/>
<reference evidence="1 2" key="1">
    <citation type="submission" date="2020-06" db="EMBL/GenBank/DDBJ databases">
        <title>The yeast mating-type switching endonuclease HO is a domesticated member of an unorthodox homing genetic element family.</title>
        <authorList>
            <person name="Coughlan A.Y."/>
            <person name="Lombardi L."/>
            <person name="Braun-Galleani S."/>
            <person name="Martos A.R."/>
            <person name="Galeote V."/>
            <person name="Bigey F."/>
            <person name="Dequin S."/>
            <person name="Byrne K.P."/>
            <person name="Wolfe K.H."/>
        </authorList>
    </citation>
    <scope>NUCLEOTIDE SEQUENCE [LARGE SCALE GENOMIC DNA]</scope>
    <source>
        <strain evidence="1 2">CBS764</strain>
    </source>
</reference>
<dbReference type="RefSeq" id="XP_037139874.1">
    <property type="nucleotide sequence ID" value="XM_037283978.1"/>
</dbReference>
<dbReference type="KEGG" id="tgb:HG536_0E01110"/>
<evidence type="ECO:0000313" key="2">
    <source>
        <dbReference type="Proteomes" id="UP000515788"/>
    </source>
</evidence>
<accession>A0A7G3ZI64</accession>
<dbReference type="EMBL" id="CP059250">
    <property type="protein sequence ID" value="QLL33200.1"/>
    <property type="molecule type" value="Genomic_DNA"/>
</dbReference>
<organism evidence="1 2">
    <name type="scientific">Torulaspora globosa</name>
    <dbReference type="NCBI Taxonomy" id="48254"/>
    <lineage>
        <taxon>Eukaryota</taxon>
        <taxon>Fungi</taxon>
        <taxon>Dikarya</taxon>
        <taxon>Ascomycota</taxon>
        <taxon>Saccharomycotina</taxon>
        <taxon>Saccharomycetes</taxon>
        <taxon>Saccharomycetales</taxon>
        <taxon>Saccharomycetaceae</taxon>
        <taxon>Torulaspora</taxon>
    </lineage>
</organism>
<dbReference type="Proteomes" id="UP000515788">
    <property type="component" value="Chromosome 5"/>
</dbReference>